<dbReference type="AlphaFoldDB" id="A0A1W1VX83"/>
<proteinExistence type="predicted"/>
<dbReference type="EMBL" id="LT838272">
    <property type="protein sequence ID" value="SMB97992.1"/>
    <property type="molecule type" value="Genomic_DNA"/>
</dbReference>
<sequence>MDTLEKFLQQEIAAKVVAALPEEQKQEIIAKSLTRMLLTDLHLDWEIGKLLTEQAMTLAAEYVKRPEIQEALRRKTYEAIEKILDGVVEAIAKKAEHAIKSNCVPLFDK</sequence>
<dbReference type="RefSeq" id="WP_084665637.1">
    <property type="nucleotide sequence ID" value="NZ_LT838272.1"/>
</dbReference>
<protein>
    <submittedName>
        <fullName evidence="1">Uncharacterized protein</fullName>
    </submittedName>
</protein>
<keyword evidence="2" id="KW-1185">Reference proteome</keyword>
<reference evidence="1 2" key="1">
    <citation type="submission" date="2017-04" db="EMBL/GenBank/DDBJ databases">
        <authorList>
            <person name="Afonso C.L."/>
            <person name="Miller P.J."/>
            <person name="Scott M.A."/>
            <person name="Spackman E."/>
            <person name="Goraichik I."/>
            <person name="Dimitrov K.M."/>
            <person name="Suarez D.L."/>
            <person name="Swayne D.E."/>
        </authorList>
    </citation>
    <scope>NUCLEOTIDE SEQUENCE [LARGE SCALE GENOMIC DNA]</scope>
    <source>
        <strain evidence="1 2">ToBE</strain>
    </source>
</reference>
<dbReference type="Proteomes" id="UP000192569">
    <property type="component" value="Chromosome I"/>
</dbReference>
<name>A0A1W1VX83_9FIRM</name>
<evidence type="ECO:0000313" key="1">
    <source>
        <dbReference type="EMBL" id="SMB97992.1"/>
    </source>
</evidence>
<gene>
    <name evidence="1" type="ORF">SAMN00808754_2063</name>
</gene>
<dbReference type="STRING" id="698762.SAMN00808754_2063"/>
<organism evidence="1 2">
    <name type="scientific">Thermanaeromonas toyohensis ToBE</name>
    <dbReference type="NCBI Taxonomy" id="698762"/>
    <lineage>
        <taxon>Bacteria</taxon>
        <taxon>Bacillati</taxon>
        <taxon>Bacillota</taxon>
        <taxon>Clostridia</taxon>
        <taxon>Neomoorellales</taxon>
        <taxon>Neomoorellaceae</taxon>
        <taxon>Thermanaeromonas</taxon>
    </lineage>
</organism>
<evidence type="ECO:0000313" key="2">
    <source>
        <dbReference type="Proteomes" id="UP000192569"/>
    </source>
</evidence>
<accession>A0A1W1VX83</accession>